<evidence type="ECO:0000256" key="4">
    <source>
        <dbReference type="ARBA" id="ARBA00023134"/>
    </source>
</evidence>
<dbReference type="AlphaFoldDB" id="A0A0X3TFV6"/>
<reference evidence="7 8" key="1">
    <citation type="submission" date="2015-12" db="EMBL/GenBank/DDBJ databases">
        <authorList>
            <person name="Shamseldin A."/>
            <person name="Moawad H."/>
            <person name="Abd El-Rahim W.M."/>
            <person name="Sadowsky M.J."/>
        </authorList>
    </citation>
    <scope>NUCLEOTIDE SEQUENCE [LARGE SCALE GENOMIC DNA]</scope>
    <source>
        <strain evidence="7 8">ZGT118</strain>
    </source>
</reference>
<comment type="subcellular location">
    <subcellularLocation>
        <location evidence="1">Membrane</location>
    </subcellularLocation>
</comment>
<dbReference type="RefSeq" id="WP_068350091.1">
    <property type="nucleotide sequence ID" value="NZ_LQBQ01000039.1"/>
</dbReference>
<dbReference type="PANTHER" id="PTHR10465:SF0">
    <property type="entry name" value="SARCALUMENIN"/>
    <property type="match status" value="1"/>
</dbReference>
<dbReference type="GO" id="GO:0016020">
    <property type="term" value="C:membrane"/>
    <property type="evidence" value="ECO:0007669"/>
    <property type="project" value="UniProtKB-SubCell"/>
</dbReference>
<evidence type="ECO:0000313" key="7">
    <source>
        <dbReference type="EMBL" id="KUJ73176.1"/>
    </source>
</evidence>
<evidence type="ECO:0000256" key="3">
    <source>
        <dbReference type="ARBA" id="ARBA00022801"/>
    </source>
</evidence>
<organism evidence="7 8">
    <name type="scientific">Ruegeria marisrubri</name>
    <dbReference type="NCBI Taxonomy" id="1685379"/>
    <lineage>
        <taxon>Bacteria</taxon>
        <taxon>Pseudomonadati</taxon>
        <taxon>Pseudomonadota</taxon>
        <taxon>Alphaproteobacteria</taxon>
        <taxon>Rhodobacterales</taxon>
        <taxon>Roseobacteraceae</taxon>
        <taxon>Ruegeria</taxon>
    </lineage>
</organism>
<keyword evidence="5" id="KW-0472">Membrane</keyword>
<dbReference type="Gene3D" id="3.40.50.300">
    <property type="entry name" value="P-loop containing nucleotide triphosphate hydrolases"/>
    <property type="match status" value="1"/>
</dbReference>
<dbReference type="SUPFAM" id="SSF52540">
    <property type="entry name" value="P-loop containing nucleoside triphosphate hydrolases"/>
    <property type="match status" value="1"/>
</dbReference>
<dbReference type="InterPro" id="IPR045063">
    <property type="entry name" value="Dynamin_N"/>
</dbReference>
<keyword evidence="2" id="KW-0547">Nucleotide-binding</keyword>
<dbReference type="InterPro" id="IPR027094">
    <property type="entry name" value="Mitofusin_fam"/>
</dbReference>
<dbReference type="GO" id="GO:0003924">
    <property type="term" value="F:GTPase activity"/>
    <property type="evidence" value="ECO:0007669"/>
    <property type="project" value="InterPro"/>
</dbReference>
<keyword evidence="4" id="KW-0342">GTP-binding</keyword>
<gene>
    <name evidence="7" type="ORF">AVO45_15655</name>
</gene>
<dbReference type="Pfam" id="PF00350">
    <property type="entry name" value="Dynamin_N"/>
    <property type="match status" value="1"/>
</dbReference>
<dbReference type="InterPro" id="IPR027417">
    <property type="entry name" value="P-loop_NTPase"/>
</dbReference>
<dbReference type="Proteomes" id="UP000053791">
    <property type="component" value="Unassembled WGS sequence"/>
</dbReference>
<keyword evidence="3" id="KW-0378">Hydrolase</keyword>
<proteinExistence type="predicted"/>
<evidence type="ECO:0000259" key="6">
    <source>
        <dbReference type="Pfam" id="PF00350"/>
    </source>
</evidence>
<dbReference type="STRING" id="1685379.AVO45_15655"/>
<evidence type="ECO:0000256" key="1">
    <source>
        <dbReference type="ARBA" id="ARBA00004370"/>
    </source>
</evidence>
<dbReference type="OrthoDB" id="7927795at2"/>
<accession>A0A0X3TFV6</accession>
<evidence type="ECO:0000256" key="2">
    <source>
        <dbReference type="ARBA" id="ARBA00022741"/>
    </source>
</evidence>
<evidence type="ECO:0000313" key="8">
    <source>
        <dbReference type="Proteomes" id="UP000053791"/>
    </source>
</evidence>
<dbReference type="EMBL" id="LQBQ01000039">
    <property type="protein sequence ID" value="KUJ73176.1"/>
    <property type="molecule type" value="Genomic_DNA"/>
</dbReference>
<protein>
    <recommendedName>
        <fullName evidence="6">Dynamin N-terminal domain-containing protein</fullName>
    </recommendedName>
</protein>
<sequence>MSEASRRELIRIAEEMNETASSETCQFISRIIRDLSDLKPGIAFVGQIKAGKSRLINGFTGQADFLPSDVNPWTTVITDMHFGHPSGRTSGAEFHFFDNKQWQALIAEGEELRNMFPDDEDSYKRELIEEQVEAMKTRARLRLGDSYEALLGQSHDLEDLTSEDLARYVCAGDEPAEGEEQGGGSDRGLYSDVTRKADVYFELGHFPFPLTVTDTPGVNDPLLIREEISRQYLRESDFFVVVLSAHQALSQADLKLFRLMQALELGQIVVFVNRVDELGNGAEDAEMVRASVEEGLEKALGQTDIKVLMGSAQWAHYALTGDDGDIDHNQILAWLRAHPEQMRTYLDGVQEMKQGSGPISRDAVLRLAAMTASGLPDLRNHVTTALAAGPRGEQLQMAWQHLDSFARGELDRCEARLRALQQETGTESSEQGGNNNALAALRELVAAKSAELTEEMDNIFANLRGLMDDTISESVALVVRGPDGKSPLLAKGGATELNFTALRQRMRELLLDATQVIRQRMLSEFYAIDMQSNAVVHALPGWQDSPDNKMNTSAVRWFKPDTTPLTRGITVELRVTWLSRLISRKNVVDRAETMIIEEFEMIGDDLVDTARTDLLERMETVLEHHMALLAGHLENRPERGRANPRADAQVALNRARRIVEELGSVFGPVAEEKRLTEAAE</sequence>
<comment type="caution">
    <text evidence="7">The sequence shown here is derived from an EMBL/GenBank/DDBJ whole genome shotgun (WGS) entry which is preliminary data.</text>
</comment>
<keyword evidence="8" id="KW-1185">Reference proteome</keyword>
<evidence type="ECO:0000256" key="5">
    <source>
        <dbReference type="ARBA" id="ARBA00023136"/>
    </source>
</evidence>
<dbReference type="GO" id="GO:0005525">
    <property type="term" value="F:GTP binding"/>
    <property type="evidence" value="ECO:0007669"/>
    <property type="project" value="UniProtKB-KW"/>
</dbReference>
<feature type="domain" description="Dynamin N-terminal" evidence="6">
    <location>
        <begin position="42"/>
        <end position="273"/>
    </location>
</feature>
<name>A0A0X3TFV6_9RHOB</name>
<dbReference type="PANTHER" id="PTHR10465">
    <property type="entry name" value="TRANSMEMBRANE GTPASE FZO1"/>
    <property type="match status" value="1"/>
</dbReference>